<feature type="transmembrane region" description="Helical" evidence="17">
    <location>
        <begin position="166"/>
        <end position="184"/>
    </location>
</feature>
<evidence type="ECO:0000256" key="7">
    <source>
        <dbReference type="ARBA" id="ARBA00022989"/>
    </source>
</evidence>
<feature type="transmembrane region" description="Helical" evidence="17">
    <location>
        <begin position="310"/>
        <end position="331"/>
    </location>
</feature>
<feature type="transmembrane region" description="Helical" evidence="17">
    <location>
        <begin position="124"/>
        <end position="146"/>
    </location>
</feature>
<dbReference type="Pfam" id="PF01098">
    <property type="entry name" value="FTSW_RODA_SPOVE"/>
    <property type="match status" value="1"/>
</dbReference>
<evidence type="ECO:0000256" key="8">
    <source>
        <dbReference type="ARBA" id="ARBA00023136"/>
    </source>
</evidence>
<evidence type="ECO:0000256" key="2">
    <source>
        <dbReference type="ARBA" id="ARBA00022676"/>
    </source>
</evidence>
<evidence type="ECO:0000256" key="9">
    <source>
        <dbReference type="ARBA" id="ARBA00032370"/>
    </source>
</evidence>
<keyword evidence="8 17" id="KW-0472">Membrane</keyword>
<dbReference type="GO" id="GO:0051301">
    <property type="term" value="P:cell division"/>
    <property type="evidence" value="ECO:0007669"/>
    <property type="project" value="InterPro"/>
</dbReference>
<evidence type="ECO:0000256" key="5">
    <source>
        <dbReference type="ARBA" id="ARBA00022960"/>
    </source>
</evidence>
<organism evidence="18 19">
    <name type="scientific">Aerococcus sanguinicola</name>
    <dbReference type="NCBI Taxonomy" id="119206"/>
    <lineage>
        <taxon>Bacteria</taxon>
        <taxon>Bacillati</taxon>
        <taxon>Bacillota</taxon>
        <taxon>Bacilli</taxon>
        <taxon>Lactobacillales</taxon>
        <taxon>Aerococcaceae</taxon>
        <taxon>Aerococcus</taxon>
    </lineage>
</organism>
<dbReference type="GO" id="GO:0008955">
    <property type="term" value="F:peptidoglycan glycosyltransferase activity"/>
    <property type="evidence" value="ECO:0007669"/>
    <property type="project" value="UniProtKB-EC"/>
</dbReference>
<evidence type="ECO:0000256" key="15">
    <source>
        <dbReference type="ARBA" id="ARBA00049902"/>
    </source>
</evidence>
<keyword evidence="2" id="KW-0328">Glycosyltransferase</keyword>
<dbReference type="GO" id="GO:0015648">
    <property type="term" value="F:lipid-linked peptidoglycan transporter activity"/>
    <property type="evidence" value="ECO:0007669"/>
    <property type="project" value="TreeGrafter"/>
</dbReference>
<evidence type="ECO:0000256" key="12">
    <source>
        <dbReference type="ARBA" id="ARBA00041185"/>
    </source>
</evidence>
<evidence type="ECO:0000256" key="3">
    <source>
        <dbReference type="ARBA" id="ARBA00022679"/>
    </source>
</evidence>
<dbReference type="EMBL" id="VYWO01000004">
    <property type="protein sequence ID" value="KAA9300453.1"/>
    <property type="molecule type" value="Genomic_DNA"/>
</dbReference>
<keyword evidence="3" id="KW-0808">Transferase</keyword>
<protein>
    <recommendedName>
        <fullName evidence="12">Probable peptidoglycan glycosyltransferase FtsW</fullName>
        <ecNumber evidence="14">2.4.99.28</ecNumber>
    </recommendedName>
    <alternativeName>
        <fullName evidence="13">Cell division protein FtsW</fullName>
    </alternativeName>
    <alternativeName>
        <fullName evidence="10">Cell wall polymerase</fullName>
    </alternativeName>
    <alternativeName>
        <fullName evidence="9">Peptidoglycan polymerase</fullName>
    </alternativeName>
</protein>
<dbReference type="PROSITE" id="PS00428">
    <property type="entry name" value="FTSW_RODA_SPOVE"/>
    <property type="match status" value="1"/>
</dbReference>
<evidence type="ECO:0000256" key="4">
    <source>
        <dbReference type="ARBA" id="ARBA00022692"/>
    </source>
</evidence>
<keyword evidence="5" id="KW-0133">Cell shape</keyword>
<dbReference type="EC" id="2.4.99.28" evidence="14"/>
<comment type="caution">
    <text evidence="18">The sequence shown here is derived from an EMBL/GenBank/DDBJ whole genome shotgun (WGS) entry which is preliminary data.</text>
</comment>
<dbReference type="PANTHER" id="PTHR30474:SF2">
    <property type="entry name" value="PEPTIDOGLYCAN GLYCOSYLTRANSFERASE FTSW-RELATED"/>
    <property type="match status" value="1"/>
</dbReference>
<sequence>MSTEKTHKSKTQGLASAIKRAYRELNLSIFLPYMVLSIIGLIMVFSASAYRAISEGNDVTYYVIRQLIFMVLGLGVTLLIYRLRVTVFRSQAFKKLALVVISLALVFVLIWGEEINGAKGWIDLYVISIQPIEFAKPVLVLLLADYFSRYQEDFAKNTGWKGFFRVVGRHPIVPAAILLWLGIAVSLPDIGGFGLLLVIASLMVLGSGIPSKLVKALTGIAIGAYALLVLGVRLANHLGWTSSNYRIQRLLSFVNPFPEAQGIGHQLVNSYYALKGGGFFGRGLGNSVQKLGYLPEAHNDFIMAIVGEELGLLGLVFILGLYFYLTIYLYYRAQKARTVYIQMLLIGIASYFLIQAVINLGGVSGLLPITGITFPFISYGGSSVLTTAIMVGLALSASRADRFGHPKRRQSK</sequence>
<dbReference type="GO" id="GO:0008360">
    <property type="term" value="P:regulation of cell shape"/>
    <property type="evidence" value="ECO:0007669"/>
    <property type="project" value="UniProtKB-KW"/>
</dbReference>
<comment type="subcellular location">
    <subcellularLocation>
        <location evidence="1">Membrane</location>
        <topology evidence="1">Multi-pass membrane protein</topology>
    </subcellularLocation>
</comment>
<feature type="transmembrane region" description="Helical" evidence="17">
    <location>
        <begin position="216"/>
        <end position="235"/>
    </location>
</feature>
<evidence type="ECO:0000256" key="14">
    <source>
        <dbReference type="ARBA" id="ARBA00044770"/>
    </source>
</evidence>
<evidence type="ECO:0000256" key="13">
    <source>
        <dbReference type="ARBA" id="ARBA00041418"/>
    </source>
</evidence>
<feature type="transmembrane region" description="Helical" evidence="17">
    <location>
        <begin position="59"/>
        <end position="81"/>
    </location>
</feature>
<dbReference type="AlphaFoldDB" id="A0A5N1GHP9"/>
<dbReference type="Proteomes" id="UP000327148">
    <property type="component" value="Unassembled WGS sequence"/>
</dbReference>
<reference evidence="18 19" key="1">
    <citation type="submission" date="2019-09" db="EMBL/GenBank/DDBJ databases">
        <title>Draft genome sequence assemblies of isolates from the urinary tract.</title>
        <authorList>
            <person name="Mores C.R."/>
            <person name="Putonti C."/>
            <person name="Wolfe A.J."/>
        </authorList>
    </citation>
    <scope>NUCLEOTIDE SEQUENCE [LARGE SCALE GENOMIC DNA]</scope>
    <source>
        <strain evidence="18 19">UMB623</strain>
    </source>
</reference>
<gene>
    <name evidence="18" type="ORF">F6I03_06485</name>
</gene>
<evidence type="ECO:0000256" key="16">
    <source>
        <dbReference type="ARBA" id="ARBA00049966"/>
    </source>
</evidence>
<name>A0A5N1GHP9_9LACT</name>
<feature type="transmembrane region" description="Helical" evidence="17">
    <location>
        <begin position="190"/>
        <end position="209"/>
    </location>
</feature>
<evidence type="ECO:0000313" key="18">
    <source>
        <dbReference type="EMBL" id="KAA9300453.1"/>
    </source>
</evidence>
<evidence type="ECO:0000256" key="6">
    <source>
        <dbReference type="ARBA" id="ARBA00022984"/>
    </source>
</evidence>
<keyword evidence="7 17" id="KW-1133">Transmembrane helix</keyword>
<feature type="transmembrane region" description="Helical" evidence="17">
    <location>
        <begin position="93"/>
        <end position="112"/>
    </location>
</feature>
<dbReference type="PANTHER" id="PTHR30474">
    <property type="entry name" value="CELL CYCLE PROTEIN"/>
    <property type="match status" value="1"/>
</dbReference>
<evidence type="ECO:0000256" key="17">
    <source>
        <dbReference type="SAM" id="Phobius"/>
    </source>
</evidence>
<comment type="similarity">
    <text evidence="11">Belongs to the SEDS family. FtsW subfamily.</text>
</comment>
<dbReference type="InterPro" id="IPR001182">
    <property type="entry name" value="FtsW/RodA"/>
</dbReference>
<dbReference type="GO" id="GO:0032153">
    <property type="term" value="C:cell division site"/>
    <property type="evidence" value="ECO:0007669"/>
    <property type="project" value="TreeGrafter"/>
</dbReference>
<keyword evidence="6" id="KW-0573">Peptidoglycan synthesis</keyword>
<dbReference type="RefSeq" id="WP_083290572.1">
    <property type="nucleotide sequence ID" value="NZ_VYWO01000004.1"/>
</dbReference>
<dbReference type="STRING" id="119206.AWM72_02080"/>
<proteinExistence type="inferred from homology"/>
<feature type="transmembrane region" description="Helical" evidence="17">
    <location>
        <begin position="29"/>
        <end position="53"/>
    </location>
</feature>
<comment type="function">
    <text evidence="16">Peptidoglycan polymerase that is essential for cell division.</text>
</comment>
<comment type="catalytic activity">
    <reaction evidence="15">
        <text>[GlcNAc-(1-&gt;4)-Mur2Ac(oyl-L-Ala-gamma-D-Glu-L-Lys-D-Ala-D-Ala)](n)-di-trans,octa-cis-undecaprenyl diphosphate + beta-D-GlcNAc-(1-&gt;4)-Mur2Ac(oyl-L-Ala-gamma-D-Glu-L-Lys-D-Ala-D-Ala)-di-trans,octa-cis-undecaprenyl diphosphate = [GlcNAc-(1-&gt;4)-Mur2Ac(oyl-L-Ala-gamma-D-Glu-L-Lys-D-Ala-D-Ala)](n+1)-di-trans,octa-cis-undecaprenyl diphosphate + di-trans,octa-cis-undecaprenyl diphosphate + H(+)</text>
        <dbReference type="Rhea" id="RHEA:23708"/>
        <dbReference type="Rhea" id="RHEA-COMP:9602"/>
        <dbReference type="Rhea" id="RHEA-COMP:9603"/>
        <dbReference type="ChEBI" id="CHEBI:15378"/>
        <dbReference type="ChEBI" id="CHEBI:58405"/>
        <dbReference type="ChEBI" id="CHEBI:60033"/>
        <dbReference type="ChEBI" id="CHEBI:78435"/>
        <dbReference type="EC" id="2.4.99.28"/>
    </reaction>
</comment>
<evidence type="ECO:0000256" key="10">
    <source>
        <dbReference type="ARBA" id="ARBA00033270"/>
    </source>
</evidence>
<accession>A0A5N1GHP9</accession>
<feature type="transmembrane region" description="Helical" evidence="17">
    <location>
        <begin position="376"/>
        <end position="398"/>
    </location>
</feature>
<dbReference type="GO" id="GO:0005886">
    <property type="term" value="C:plasma membrane"/>
    <property type="evidence" value="ECO:0007669"/>
    <property type="project" value="TreeGrafter"/>
</dbReference>
<keyword evidence="4 17" id="KW-0812">Transmembrane</keyword>
<dbReference type="GO" id="GO:0009252">
    <property type="term" value="P:peptidoglycan biosynthetic process"/>
    <property type="evidence" value="ECO:0007669"/>
    <property type="project" value="UniProtKB-KW"/>
</dbReference>
<evidence type="ECO:0000313" key="19">
    <source>
        <dbReference type="Proteomes" id="UP000327148"/>
    </source>
</evidence>
<dbReference type="OrthoDB" id="9812661at2"/>
<evidence type="ECO:0000256" key="1">
    <source>
        <dbReference type="ARBA" id="ARBA00004141"/>
    </source>
</evidence>
<feature type="transmembrane region" description="Helical" evidence="17">
    <location>
        <begin position="343"/>
        <end position="370"/>
    </location>
</feature>
<evidence type="ECO:0000256" key="11">
    <source>
        <dbReference type="ARBA" id="ARBA00038053"/>
    </source>
</evidence>
<dbReference type="InterPro" id="IPR018365">
    <property type="entry name" value="Cell_cycle_FtsW-rel_CS"/>
</dbReference>